<dbReference type="RefSeq" id="YP_009269162.1">
    <property type="nucleotide sequence ID" value="NC_030696.1"/>
</dbReference>
<dbReference type="KEGG" id="vg:28378508"/>
<dbReference type="GeneID" id="28378508"/>
<dbReference type="InterPro" id="IPR029432">
    <property type="entry name" value="Gp28/Gp37-like_dom"/>
</dbReference>
<dbReference type="Pfam" id="PF14594">
    <property type="entry name" value="Sipho_Gp37"/>
    <property type="match status" value="1"/>
</dbReference>
<reference evidence="2 3" key="1">
    <citation type="submission" date="2016-03" db="EMBL/GenBank/DDBJ databases">
        <authorList>
            <person name="Montgomery M.T."/>
            <person name="Guerrero C.A."/>
            <person name="Mavrich T.N."/>
            <person name="Pope W.H."/>
            <person name="Garlena R.A."/>
            <person name="Russell D.A."/>
            <person name="Jacobs-Sera D."/>
            <person name="Hendrix R.W."/>
            <person name="Hatfull G.F."/>
        </authorList>
    </citation>
    <scope>NUCLEOTIDE SEQUENCE [LARGE SCALE GENOMIC DNA]</scope>
</reference>
<gene>
    <name evidence="2" type="primary">49</name>
    <name evidence="2" type="ORF">PBI_SMOOTHIE_49</name>
</gene>
<sequence>MVEAPSAVASGWNPFKSAAYMESAVEAEHRRMQDGRNVTVRVMDKLYQLAGFANDYIDIEFSFERNGAGGLELSLPGDSEIRDHLFSDPDGPDAVVPIVVDTLGAQWTGQVTEASIVVDENGVETIEISAIHDWDWCSSVAMWPSPFAPLIAQFPKRMFGLGPARSIIKTFYKANLLRLQLPLWRIPSLTDLFNPSAWFNLKNANFPVAVAPIDVLRDTSKWCAVSARMQMGNELFEQVLKDSGLSLTAKLFIPGEHPQPFKSFIELDRPTIVLDVEDWTGVTGPTGTVADGVLWWITELLDDGISQILHQNPEKYDGLEGNLVRDDALGTITNLLGFRQARPKAIWLDGQYTGIIDGRVDIHKPMCRDIIIGGRSPGWVNSAIEIGIQQLLNFAGTYLGVGGLSALYQGQLADVFMAWQRFTDQGRSKRAGPYLKHERVVANGSSAYTVSGFMEGMEGVFDTRGYTSKVIRVRDAAPFVFGVDVQIGEIVGFELDKTIWTDYLTKATFRDSRDERSHWELQIGDGSAEEADGVKAHRKLASVFGMIKDLATDTGADLGLEIF</sequence>
<protein>
    <submittedName>
        <fullName evidence="2">Minor tail protein</fullName>
    </submittedName>
</protein>
<organism evidence="2 3">
    <name type="scientific">Gordonia phage Smoothie</name>
    <dbReference type="NCBI Taxonomy" id="1838078"/>
    <lineage>
        <taxon>Viruses</taxon>
        <taxon>Duplodnaviria</taxon>
        <taxon>Heunggongvirae</taxon>
        <taxon>Uroviricota</taxon>
        <taxon>Caudoviricetes</taxon>
        <taxon>Smoothievirus</taxon>
        <taxon>Smoothievirus smoothie</taxon>
    </lineage>
</organism>
<keyword evidence="3" id="KW-1185">Reference proteome</keyword>
<dbReference type="EMBL" id="KU998244">
    <property type="protein sequence ID" value="ANA86205.1"/>
    <property type="molecule type" value="Genomic_DNA"/>
</dbReference>
<evidence type="ECO:0000313" key="2">
    <source>
        <dbReference type="EMBL" id="ANA86205.1"/>
    </source>
</evidence>
<accession>A0A160DEF2</accession>
<dbReference type="Proteomes" id="UP000201458">
    <property type="component" value="Segment"/>
</dbReference>
<name>A0A160DEF2_9CAUD</name>
<proteinExistence type="predicted"/>
<feature type="domain" description="Gp28/Gp37-like" evidence="1">
    <location>
        <begin position="39"/>
        <end position="525"/>
    </location>
</feature>
<evidence type="ECO:0000259" key="1">
    <source>
        <dbReference type="Pfam" id="PF14594"/>
    </source>
</evidence>
<evidence type="ECO:0000313" key="3">
    <source>
        <dbReference type="Proteomes" id="UP000201458"/>
    </source>
</evidence>